<dbReference type="InterPro" id="IPR050940">
    <property type="entry name" value="Actin_reg-Ser/Thr_kinase"/>
</dbReference>
<evidence type="ECO:0000256" key="4">
    <source>
        <dbReference type="ARBA" id="ARBA00022741"/>
    </source>
</evidence>
<dbReference type="InterPro" id="IPR011009">
    <property type="entry name" value="Kinase-like_dom_sf"/>
</dbReference>
<gene>
    <name evidence="11" type="ORF">NQ317_015513</name>
</gene>
<keyword evidence="6 7" id="KW-0067">ATP-binding</keyword>
<dbReference type="InterPro" id="IPR001245">
    <property type="entry name" value="Ser-Thr/Tyr_kinase_cat_dom"/>
</dbReference>
<dbReference type="SUPFAM" id="SSF56112">
    <property type="entry name" value="Protein kinase-like (PK-like)"/>
    <property type="match status" value="1"/>
</dbReference>
<evidence type="ECO:0000256" key="3">
    <source>
        <dbReference type="ARBA" id="ARBA00022679"/>
    </source>
</evidence>
<evidence type="ECO:0000256" key="2">
    <source>
        <dbReference type="ARBA" id="ARBA00022527"/>
    </source>
</evidence>
<dbReference type="Gene3D" id="1.10.510.10">
    <property type="entry name" value="Transferase(Phosphotransferase) domain 1"/>
    <property type="match status" value="1"/>
</dbReference>
<reference evidence="11" key="1">
    <citation type="journal article" date="2023" name="Insect Mol. Biol.">
        <title>Genome sequencing provides insights into the evolution of gene families encoding plant cell wall-degrading enzymes in longhorned beetles.</title>
        <authorList>
            <person name="Shin N.R."/>
            <person name="Okamura Y."/>
            <person name="Kirsch R."/>
            <person name="Pauchet Y."/>
        </authorList>
    </citation>
    <scope>NUCLEOTIDE SEQUENCE</scope>
    <source>
        <strain evidence="11">MMC_N1</strain>
    </source>
</reference>
<proteinExistence type="inferred from homology"/>
<evidence type="ECO:0000313" key="12">
    <source>
        <dbReference type="Proteomes" id="UP001162164"/>
    </source>
</evidence>
<feature type="compositionally biased region" description="Basic and acidic residues" evidence="8">
    <location>
        <begin position="1179"/>
        <end position="1190"/>
    </location>
</feature>
<protein>
    <recommendedName>
        <fullName evidence="13">LIM domain kinase 1</fullName>
    </recommendedName>
</protein>
<dbReference type="Gene3D" id="3.30.200.20">
    <property type="entry name" value="Phosphorylase Kinase, domain 1"/>
    <property type="match status" value="1"/>
</dbReference>
<evidence type="ECO:0000259" key="10">
    <source>
        <dbReference type="PROSITE" id="PS50106"/>
    </source>
</evidence>
<feature type="binding site" evidence="7">
    <location>
        <position position="451"/>
    </location>
    <ligand>
        <name>ATP</name>
        <dbReference type="ChEBI" id="CHEBI:30616"/>
    </ligand>
</feature>
<evidence type="ECO:0000256" key="5">
    <source>
        <dbReference type="ARBA" id="ARBA00022777"/>
    </source>
</evidence>
<feature type="region of interest" description="Disordered" evidence="8">
    <location>
        <begin position="307"/>
        <end position="393"/>
    </location>
</feature>
<dbReference type="Gene3D" id="2.30.42.10">
    <property type="match status" value="1"/>
</dbReference>
<dbReference type="Pfam" id="PF07714">
    <property type="entry name" value="PK_Tyr_Ser-Thr"/>
    <property type="match status" value="1"/>
</dbReference>
<evidence type="ECO:0000256" key="6">
    <source>
        <dbReference type="ARBA" id="ARBA00022840"/>
    </source>
</evidence>
<evidence type="ECO:0008006" key="13">
    <source>
        <dbReference type="Google" id="ProtNLM"/>
    </source>
</evidence>
<feature type="compositionally biased region" description="Basic and acidic residues" evidence="8">
    <location>
        <begin position="1071"/>
        <end position="1104"/>
    </location>
</feature>
<keyword evidence="2" id="KW-0723">Serine/threonine-protein kinase</keyword>
<feature type="region of interest" description="Disordered" evidence="8">
    <location>
        <begin position="1013"/>
        <end position="1104"/>
    </location>
</feature>
<keyword evidence="3" id="KW-0808">Transferase</keyword>
<dbReference type="InterPro" id="IPR017441">
    <property type="entry name" value="Protein_kinase_ATP_BS"/>
</dbReference>
<name>A0ABQ9JMA6_9CUCU</name>
<dbReference type="PROSITE" id="PS50011">
    <property type="entry name" value="PROTEIN_KINASE_DOM"/>
    <property type="match status" value="1"/>
</dbReference>
<keyword evidence="4 7" id="KW-0547">Nucleotide-binding</keyword>
<feature type="compositionally biased region" description="Polar residues" evidence="8">
    <location>
        <begin position="1017"/>
        <end position="1028"/>
    </location>
</feature>
<dbReference type="InterPro" id="IPR036034">
    <property type="entry name" value="PDZ_sf"/>
</dbReference>
<accession>A0ABQ9JMA6</accession>
<comment type="similarity">
    <text evidence="1">Belongs to the protein kinase superfamily. TKL Ser/Thr protein kinase family.</text>
</comment>
<dbReference type="SUPFAM" id="SSF50156">
    <property type="entry name" value="PDZ domain-like"/>
    <property type="match status" value="1"/>
</dbReference>
<feature type="domain" description="Protein kinase" evidence="9">
    <location>
        <begin position="422"/>
        <end position="690"/>
    </location>
</feature>
<feature type="compositionally biased region" description="Polar residues" evidence="8">
    <location>
        <begin position="1169"/>
        <end position="1178"/>
    </location>
</feature>
<dbReference type="Proteomes" id="UP001162164">
    <property type="component" value="Unassembled WGS sequence"/>
</dbReference>
<comment type="caution">
    <text evidence="11">The sequence shown here is derived from an EMBL/GenBank/DDBJ whole genome shotgun (WGS) entry which is preliminary data.</text>
</comment>
<keyword evidence="5" id="KW-0418">Kinase</keyword>
<dbReference type="PANTHER" id="PTHR46485">
    <property type="entry name" value="LIM DOMAIN KINASE 1"/>
    <property type="match status" value="1"/>
</dbReference>
<feature type="compositionally biased region" description="Basic and acidic residues" evidence="8">
    <location>
        <begin position="375"/>
        <end position="393"/>
    </location>
</feature>
<dbReference type="EMBL" id="JAPWTJ010000403">
    <property type="protein sequence ID" value="KAJ8978789.1"/>
    <property type="molecule type" value="Genomic_DNA"/>
</dbReference>
<evidence type="ECO:0000259" key="9">
    <source>
        <dbReference type="PROSITE" id="PS50011"/>
    </source>
</evidence>
<feature type="domain" description="PDZ" evidence="10">
    <location>
        <begin position="221"/>
        <end position="262"/>
    </location>
</feature>
<keyword evidence="12" id="KW-1185">Reference proteome</keyword>
<feature type="compositionally biased region" description="Polar residues" evidence="8">
    <location>
        <begin position="318"/>
        <end position="335"/>
    </location>
</feature>
<evidence type="ECO:0000256" key="1">
    <source>
        <dbReference type="ARBA" id="ARBA00005843"/>
    </source>
</evidence>
<feature type="region of interest" description="Disordered" evidence="8">
    <location>
        <begin position="1155"/>
        <end position="1190"/>
    </location>
</feature>
<organism evidence="11 12">
    <name type="scientific">Molorchus minor</name>
    <dbReference type="NCBI Taxonomy" id="1323400"/>
    <lineage>
        <taxon>Eukaryota</taxon>
        <taxon>Metazoa</taxon>
        <taxon>Ecdysozoa</taxon>
        <taxon>Arthropoda</taxon>
        <taxon>Hexapoda</taxon>
        <taxon>Insecta</taxon>
        <taxon>Pterygota</taxon>
        <taxon>Neoptera</taxon>
        <taxon>Endopterygota</taxon>
        <taxon>Coleoptera</taxon>
        <taxon>Polyphaga</taxon>
        <taxon>Cucujiformia</taxon>
        <taxon>Chrysomeloidea</taxon>
        <taxon>Cerambycidae</taxon>
        <taxon>Lamiinae</taxon>
        <taxon>Monochamini</taxon>
        <taxon>Molorchus</taxon>
    </lineage>
</organism>
<sequence length="1190" mass="133675">MQKHTENDVDEKPPSSCENVCAGCLNVIDEEEFLSALAQEWHLEYVQLVTLHCPIGISRKTVCSSAKMITGRGTARLANNAVRSSPDRLWWPVSTSSIPNASVAGPALPLSGDGDSYALVERGQCYKRQMQPLQKTARFPFARKPHSIRLVEIPGGQKGIKLSKDSVHSGNGQCFTISELVWKIRSKLLQVAFAFLTSAFNICCYFLPHYRLDVNNDLMSLHIGDKILEINGMPVKDTPLENVENLLRYSDTVLQLTIEHDPDTISRNLANFNTLPHPNVPLTTTSSDTNIPDTKNIPLDVRSFGSTDSVHNEIAPNGSAQQSIENVTQTNRNSKGGNGRGESKERLFKRRDEGYMSGTRSRQLRRKNQLTENRQSLDKERSSSMSRLLDEAPNSKRCMELSRAYSFLEPRPQQRVFRASDLVKGELLGQGFFGQVFKVTTRDTAEVMVLKELYRVDEEAQKNFLKEVAVLRSLHHNNVLRFIGVLYKERRLHLVTEYISGGTLTELLHDSDQPLPWEQRVSFAKDIAAGMAYLHSMNIIHHLNSHNCLVRDDKTVIVADFGLARIVSHATNSARRVSPKNTTGGKRQERKKRYTVVGNPYWMAPEMMKGNKYDEKVDIFSFGIVLCEIIGRVQADPDFLPRSNDFGLNQITFKETFCGSCPEPFYKVAFLCTDLNPDKRLWRCGWNRFRCICPSACPCPPDLLFDIQHYRGISPCSSGSTTPEGIPSGHRSPALEPIKEGKMATTTTKSTEKLYKSNENLKPIMKVSSAENLLNNRRDNVVKPVIKVSSSDGLSEKLVENEFSTRSCEDIEKLGRALIGDDPKQFPNYENIDFLKNDAAYAGDAEKEIGIQKFNDTEPKKDVDKRKYEENNLKDNKFNVHLRKVPKNFTRNRFVKEIKENALNDDGSSMRDKLKFLGKSRTFDVKPLSNVAGKVSNLNLDSMGLEKYVNSTKNVNLNRPKNLSTYQRSLSNLDTHRNDLIPDVVSSTLSTKPSCSVDKPAEDLKTSLGLSRHVFNRSDSQPNDNRSSVIRRRYTKDGDDSLVPRRTPVLQRRHPTKSATVEGENQPESRLTSEHKPKSKPIPDKQTELRLTSTDDPKTASDCEKSSLLTKLTPMLQRRSGFLKIDSENPTGIGKKPFAAASSGSIVRNMVSSLNRKGGIGFGNRGTYGRSSLKVTGSSEDRFEGRSEKL</sequence>
<feature type="compositionally biased region" description="Basic and acidic residues" evidence="8">
    <location>
        <begin position="341"/>
        <end position="354"/>
    </location>
</feature>
<dbReference type="PANTHER" id="PTHR46485:SF4">
    <property type="entry name" value="LIM DOMAIN KINASE 1"/>
    <property type="match status" value="1"/>
</dbReference>
<dbReference type="InterPro" id="IPR000719">
    <property type="entry name" value="Prot_kinase_dom"/>
</dbReference>
<evidence type="ECO:0000256" key="7">
    <source>
        <dbReference type="PROSITE-ProRule" id="PRU10141"/>
    </source>
</evidence>
<dbReference type="InterPro" id="IPR001478">
    <property type="entry name" value="PDZ"/>
</dbReference>
<dbReference type="PROSITE" id="PS00107">
    <property type="entry name" value="PROTEIN_KINASE_ATP"/>
    <property type="match status" value="1"/>
</dbReference>
<dbReference type="Pfam" id="PF00595">
    <property type="entry name" value="PDZ"/>
    <property type="match status" value="1"/>
</dbReference>
<dbReference type="PROSITE" id="PS50106">
    <property type="entry name" value="PDZ"/>
    <property type="match status" value="1"/>
</dbReference>
<evidence type="ECO:0000256" key="8">
    <source>
        <dbReference type="SAM" id="MobiDB-lite"/>
    </source>
</evidence>
<evidence type="ECO:0000313" key="11">
    <source>
        <dbReference type="EMBL" id="KAJ8978789.1"/>
    </source>
</evidence>